<gene>
    <name evidence="1" type="ORF">BDM02DRAFT_1730291</name>
</gene>
<protein>
    <submittedName>
        <fullName evidence="1">Uncharacterized protein</fullName>
    </submittedName>
</protein>
<dbReference type="EMBL" id="MU117992">
    <property type="protein sequence ID" value="KAF9649830.1"/>
    <property type="molecule type" value="Genomic_DNA"/>
</dbReference>
<reference evidence="1" key="2">
    <citation type="journal article" date="2020" name="Nat. Commun.">
        <title>Large-scale genome sequencing of mycorrhizal fungi provides insights into the early evolution of symbiotic traits.</title>
        <authorList>
            <person name="Miyauchi S."/>
            <person name="Kiss E."/>
            <person name="Kuo A."/>
            <person name="Drula E."/>
            <person name="Kohler A."/>
            <person name="Sanchez-Garcia M."/>
            <person name="Morin E."/>
            <person name="Andreopoulos B."/>
            <person name="Barry K.W."/>
            <person name="Bonito G."/>
            <person name="Buee M."/>
            <person name="Carver A."/>
            <person name="Chen C."/>
            <person name="Cichocki N."/>
            <person name="Clum A."/>
            <person name="Culley D."/>
            <person name="Crous P.W."/>
            <person name="Fauchery L."/>
            <person name="Girlanda M."/>
            <person name="Hayes R.D."/>
            <person name="Keri Z."/>
            <person name="LaButti K."/>
            <person name="Lipzen A."/>
            <person name="Lombard V."/>
            <person name="Magnuson J."/>
            <person name="Maillard F."/>
            <person name="Murat C."/>
            <person name="Nolan M."/>
            <person name="Ohm R.A."/>
            <person name="Pangilinan J."/>
            <person name="Pereira M.F."/>
            <person name="Perotto S."/>
            <person name="Peter M."/>
            <person name="Pfister S."/>
            <person name="Riley R."/>
            <person name="Sitrit Y."/>
            <person name="Stielow J.B."/>
            <person name="Szollosi G."/>
            <person name="Zifcakova L."/>
            <person name="Stursova M."/>
            <person name="Spatafora J.W."/>
            <person name="Tedersoo L."/>
            <person name="Vaario L.M."/>
            <person name="Yamada A."/>
            <person name="Yan M."/>
            <person name="Wang P."/>
            <person name="Xu J."/>
            <person name="Bruns T."/>
            <person name="Baldrian P."/>
            <person name="Vilgalys R."/>
            <person name="Dunand C."/>
            <person name="Henrissat B."/>
            <person name="Grigoriev I.V."/>
            <person name="Hibbett D."/>
            <person name="Nagy L.G."/>
            <person name="Martin F.M."/>
        </authorList>
    </citation>
    <scope>NUCLEOTIDE SEQUENCE</scope>
    <source>
        <strain evidence="1">P2</strain>
    </source>
</reference>
<dbReference type="Proteomes" id="UP000886501">
    <property type="component" value="Unassembled WGS sequence"/>
</dbReference>
<reference evidence="1" key="1">
    <citation type="submission" date="2019-10" db="EMBL/GenBank/DDBJ databases">
        <authorList>
            <consortium name="DOE Joint Genome Institute"/>
            <person name="Kuo A."/>
            <person name="Miyauchi S."/>
            <person name="Kiss E."/>
            <person name="Drula E."/>
            <person name="Kohler A."/>
            <person name="Sanchez-Garcia M."/>
            <person name="Andreopoulos B."/>
            <person name="Barry K.W."/>
            <person name="Bonito G."/>
            <person name="Buee M."/>
            <person name="Carver A."/>
            <person name="Chen C."/>
            <person name="Cichocki N."/>
            <person name="Clum A."/>
            <person name="Culley D."/>
            <person name="Crous P.W."/>
            <person name="Fauchery L."/>
            <person name="Girlanda M."/>
            <person name="Hayes R."/>
            <person name="Keri Z."/>
            <person name="Labutti K."/>
            <person name="Lipzen A."/>
            <person name="Lombard V."/>
            <person name="Magnuson J."/>
            <person name="Maillard F."/>
            <person name="Morin E."/>
            <person name="Murat C."/>
            <person name="Nolan M."/>
            <person name="Ohm R."/>
            <person name="Pangilinan J."/>
            <person name="Pereira M."/>
            <person name="Perotto S."/>
            <person name="Peter M."/>
            <person name="Riley R."/>
            <person name="Sitrit Y."/>
            <person name="Stielow B."/>
            <person name="Szollosi G."/>
            <person name="Zifcakova L."/>
            <person name="Stursova M."/>
            <person name="Spatafora J.W."/>
            <person name="Tedersoo L."/>
            <person name="Vaario L.-M."/>
            <person name="Yamada A."/>
            <person name="Yan M."/>
            <person name="Wang P."/>
            <person name="Xu J."/>
            <person name="Bruns T."/>
            <person name="Baldrian P."/>
            <person name="Vilgalys R."/>
            <person name="Henrissat B."/>
            <person name="Grigoriev I.V."/>
            <person name="Hibbett D."/>
            <person name="Nagy L.G."/>
            <person name="Martin F.M."/>
        </authorList>
    </citation>
    <scope>NUCLEOTIDE SEQUENCE</scope>
    <source>
        <strain evidence="1">P2</strain>
    </source>
</reference>
<proteinExistence type="predicted"/>
<comment type="caution">
    <text evidence="1">The sequence shown here is derived from an EMBL/GenBank/DDBJ whole genome shotgun (WGS) entry which is preliminary data.</text>
</comment>
<name>A0ACB6ZK99_THEGA</name>
<organism evidence="1 2">
    <name type="scientific">Thelephora ganbajun</name>
    <name type="common">Ganba fungus</name>
    <dbReference type="NCBI Taxonomy" id="370292"/>
    <lineage>
        <taxon>Eukaryota</taxon>
        <taxon>Fungi</taxon>
        <taxon>Dikarya</taxon>
        <taxon>Basidiomycota</taxon>
        <taxon>Agaricomycotina</taxon>
        <taxon>Agaricomycetes</taxon>
        <taxon>Thelephorales</taxon>
        <taxon>Thelephoraceae</taxon>
        <taxon>Thelephora</taxon>
    </lineage>
</organism>
<accession>A0ACB6ZK99</accession>
<sequence length="232" mass="26650">MNGDTAQAVTNARGELLLRISPTFRTALSLSYLPASHPDRLFPWRISVHYSIFNHQRHGYSTHSLRDGADYHCIGLIIINPKRKYQLNLSLDSFILRYDTDVVHFQHRGNSRSNPPIQRYEDGGHALRQYPVPQSYKKKKNPATPPTSRSKARNSKGRKRLVLDHRFPQKLLIPVPVNHQITGDTGECGRRTSIPQLIRSKIFLPHGFIWRRTTITIIFPLNPAEPQGLTRH</sequence>
<evidence type="ECO:0000313" key="1">
    <source>
        <dbReference type="EMBL" id="KAF9649830.1"/>
    </source>
</evidence>
<evidence type="ECO:0000313" key="2">
    <source>
        <dbReference type="Proteomes" id="UP000886501"/>
    </source>
</evidence>
<keyword evidence="2" id="KW-1185">Reference proteome</keyword>